<reference evidence="13" key="1">
    <citation type="submission" date="2025-08" db="UniProtKB">
        <authorList>
            <consortium name="RefSeq"/>
        </authorList>
    </citation>
    <scope>IDENTIFICATION</scope>
    <source>
        <tissue evidence="13">Seedling</tissue>
    </source>
</reference>
<keyword evidence="4" id="KW-0433">Leucine-rich repeat</keyword>
<keyword evidence="6" id="KW-0677">Repeat</keyword>
<evidence type="ECO:0000256" key="2">
    <source>
        <dbReference type="ARBA" id="ARBA00009592"/>
    </source>
</evidence>
<evidence type="ECO:0000256" key="3">
    <source>
        <dbReference type="ARBA" id="ARBA00022475"/>
    </source>
</evidence>
<evidence type="ECO:0000256" key="4">
    <source>
        <dbReference type="ARBA" id="ARBA00022614"/>
    </source>
</evidence>
<dbReference type="GeneID" id="107419379"/>
<keyword evidence="3" id="KW-1003">Cell membrane</keyword>
<evidence type="ECO:0000256" key="11">
    <source>
        <dbReference type="SAM" id="Phobius"/>
    </source>
</evidence>
<accession>A0ABM3IKZ4</accession>
<comment type="similarity">
    <text evidence="2">Belongs to the RLP family.</text>
</comment>
<evidence type="ECO:0000256" key="8">
    <source>
        <dbReference type="ARBA" id="ARBA00023136"/>
    </source>
</evidence>
<evidence type="ECO:0000256" key="5">
    <source>
        <dbReference type="ARBA" id="ARBA00022692"/>
    </source>
</evidence>
<proteinExistence type="inferred from homology"/>
<evidence type="ECO:0000313" key="12">
    <source>
        <dbReference type="Proteomes" id="UP001652623"/>
    </source>
</evidence>
<protein>
    <submittedName>
        <fullName evidence="13">Receptor-like protein 9DC3</fullName>
    </submittedName>
</protein>
<evidence type="ECO:0000256" key="9">
    <source>
        <dbReference type="ARBA" id="ARBA00023170"/>
    </source>
</evidence>
<evidence type="ECO:0000313" key="13">
    <source>
        <dbReference type="RefSeq" id="XP_048330755.2"/>
    </source>
</evidence>
<keyword evidence="5 11" id="KW-0812">Transmembrane</keyword>
<keyword evidence="9" id="KW-0675">Receptor</keyword>
<gene>
    <name evidence="13" type="primary">LOC107419379</name>
</gene>
<evidence type="ECO:0000256" key="10">
    <source>
        <dbReference type="ARBA" id="ARBA00023180"/>
    </source>
</evidence>
<organism evidence="12 13">
    <name type="scientific">Ziziphus jujuba</name>
    <name type="common">Chinese jujube</name>
    <name type="synonym">Ziziphus sativa</name>
    <dbReference type="NCBI Taxonomy" id="326968"/>
    <lineage>
        <taxon>Eukaryota</taxon>
        <taxon>Viridiplantae</taxon>
        <taxon>Streptophyta</taxon>
        <taxon>Embryophyta</taxon>
        <taxon>Tracheophyta</taxon>
        <taxon>Spermatophyta</taxon>
        <taxon>Magnoliopsida</taxon>
        <taxon>eudicotyledons</taxon>
        <taxon>Gunneridae</taxon>
        <taxon>Pentapetalae</taxon>
        <taxon>rosids</taxon>
        <taxon>fabids</taxon>
        <taxon>Rosales</taxon>
        <taxon>Rhamnaceae</taxon>
        <taxon>Paliureae</taxon>
        <taxon>Ziziphus</taxon>
    </lineage>
</organism>
<name>A0ABM3IKZ4_ZIZJJ</name>
<dbReference type="PANTHER" id="PTHR27004">
    <property type="entry name" value="RECEPTOR-LIKE PROTEIN 12 ISOFORM X1"/>
    <property type="match status" value="1"/>
</dbReference>
<evidence type="ECO:0000256" key="1">
    <source>
        <dbReference type="ARBA" id="ARBA00004251"/>
    </source>
</evidence>
<dbReference type="Proteomes" id="UP001652623">
    <property type="component" value="Chromosome 2"/>
</dbReference>
<dbReference type="InterPro" id="IPR032675">
    <property type="entry name" value="LRR_dom_sf"/>
</dbReference>
<evidence type="ECO:0000256" key="6">
    <source>
        <dbReference type="ARBA" id="ARBA00022737"/>
    </source>
</evidence>
<dbReference type="PANTHER" id="PTHR27004:SF447">
    <property type="entry name" value="RECEPTOR LIKE PROTEIN 30-LIKE"/>
    <property type="match status" value="1"/>
</dbReference>
<keyword evidence="10" id="KW-0325">Glycoprotein</keyword>
<keyword evidence="12" id="KW-1185">Reference proteome</keyword>
<dbReference type="Gene3D" id="3.80.10.10">
    <property type="entry name" value="Ribonuclease Inhibitor"/>
    <property type="match status" value="1"/>
</dbReference>
<comment type="subcellular location">
    <subcellularLocation>
        <location evidence="1">Cell membrane</location>
        <topology evidence="1">Single-pass type I membrane protein</topology>
    </subcellularLocation>
</comment>
<keyword evidence="7 11" id="KW-1133">Transmembrane helix</keyword>
<dbReference type="RefSeq" id="XP_048330755.2">
    <property type="nucleotide sequence ID" value="XM_048474798.2"/>
</dbReference>
<sequence>MIHGEIPHQLTQLTFLAVFDVSHNHLTGPIHQGNQFSTFDSSSYDGNLGLCGNPLPNKCGKSESPAVEEEEKNSGSLFEFDWSTFLPGYGGGLIVGIVLGNIFFQKKEYWLEIVSKLGYKVADWLSLPV</sequence>
<dbReference type="SUPFAM" id="SSF52058">
    <property type="entry name" value="L domain-like"/>
    <property type="match status" value="1"/>
</dbReference>
<keyword evidence="8 11" id="KW-0472">Membrane</keyword>
<feature type="transmembrane region" description="Helical" evidence="11">
    <location>
        <begin position="86"/>
        <end position="104"/>
    </location>
</feature>
<evidence type="ECO:0000256" key="7">
    <source>
        <dbReference type="ARBA" id="ARBA00022989"/>
    </source>
</evidence>